<dbReference type="Proteomes" id="UP000001918">
    <property type="component" value="Chromosome"/>
</dbReference>
<keyword evidence="3" id="KW-1185">Reference proteome</keyword>
<evidence type="ECO:0000256" key="1">
    <source>
        <dbReference type="SAM" id="Phobius"/>
    </source>
</evidence>
<organism evidence="2 3">
    <name type="scientific">Thermomonospora curvata (strain ATCC 19995 / DSM 43183 / JCM 3096 / KCTC 9072 / NBRC 15933 / NCIMB 10081 / Henssen B9)</name>
    <dbReference type="NCBI Taxonomy" id="471852"/>
    <lineage>
        <taxon>Bacteria</taxon>
        <taxon>Bacillati</taxon>
        <taxon>Actinomycetota</taxon>
        <taxon>Actinomycetes</taxon>
        <taxon>Streptosporangiales</taxon>
        <taxon>Thermomonosporaceae</taxon>
        <taxon>Thermomonospora</taxon>
    </lineage>
</organism>
<dbReference type="GO" id="GO:0016020">
    <property type="term" value="C:membrane"/>
    <property type="evidence" value="ECO:0007669"/>
    <property type="project" value="InterPro"/>
</dbReference>
<keyword evidence="1" id="KW-0472">Membrane</keyword>
<feature type="transmembrane region" description="Helical" evidence="1">
    <location>
        <begin position="73"/>
        <end position="92"/>
    </location>
</feature>
<proteinExistence type="predicted"/>
<gene>
    <name evidence="2" type="ordered locus">Tcur_2351</name>
</gene>
<evidence type="ECO:0000313" key="2">
    <source>
        <dbReference type="EMBL" id="ACY97916.1"/>
    </source>
</evidence>
<name>D1A2W8_THECD</name>
<feature type="transmembrane region" description="Helical" evidence="1">
    <location>
        <begin position="28"/>
        <end position="48"/>
    </location>
</feature>
<dbReference type="NCBIfam" id="NF008528">
    <property type="entry name" value="PRK11463.1-2"/>
    <property type="match status" value="1"/>
</dbReference>
<evidence type="ECO:0000313" key="3">
    <source>
        <dbReference type="Proteomes" id="UP000001918"/>
    </source>
</evidence>
<dbReference type="PANTHER" id="PTHR35335">
    <property type="entry name" value="UPF0716 PROTEIN FXSA"/>
    <property type="match status" value="1"/>
</dbReference>
<dbReference type="eggNOG" id="COG3030">
    <property type="taxonomic scope" value="Bacteria"/>
</dbReference>
<accession>D1A2W8</accession>
<dbReference type="HOGENOM" id="CLU_085083_5_0_11"/>
<dbReference type="Pfam" id="PF04186">
    <property type="entry name" value="FxsA"/>
    <property type="match status" value="1"/>
</dbReference>
<keyword evidence="1" id="KW-1133">Transmembrane helix</keyword>
<dbReference type="InterPro" id="IPR007313">
    <property type="entry name" value="FxsA"/>
</dbReference>
<sequence length="158" mass="16391">MPPLLMFLALLLLPAAELYTVVRVGEVIGGLPTAALLLAATVAGAQIVRGQGRRAGRVLQQALQQGVPPGRHLADAALLLIGGVLLLIPGFLTDLLGLVFVLPFTRPAAGRLLARYAAHRLRAAERRAAAGPFPPPAAGRAEGPPPTVTVIRGEIVDD</sequence>
<dbReference type="STRING" id="471852.Tcur_2351"/>
<keyword evidence="1" id="KW-0812">Transmembrane</keyword>
<protein>
    <submittedName>
        <fullName evidence="2">FxsA cytoplasmic membrane protein</fullName>
    </submittedName>
</protein>
<dbReference type="EMBL" id="CP001738">
    <property type="protein sequence ID" value="ACY97916.1"/>
    <property type="molecule type" value="Genomic_DNA"/>
</dbReference>
<dbReference type="AlphaFoldDB" id="D1A2W8"/>
<dbReference type="PANTHER" id="PTHR35335:SF1">
    <property type="entry name" value="UPF0716 PROTEIN FXSA"/>
    <property type="match status" value="1"/>
</dbReference>
<dbReference type="KEGG" id="tcu:Tcur_2351"/>
<reference evidence="2 3" key="1">
    <citation type="journal article" date="2011" name="Stand. Genomic Sci.">
        <title>Complete genome sequence of Thermomonospora curvata type strain (B9).</title>
        <authorList>
            <person name="Chertkov O."/>
            <person name="Sikorski J."/>
            <person name="Nolan M."/>
            <person name="Lapidus A."/>
            <person name="Lucas S."/>
            <person name="Del Rio T.G."/>
            <person name="Tice H."/>
            <person name="Cheng J.F."/>
            <person name="Goodwin L."/>
            <person name="Pitluck S."/>
            <person name="Liolios K."/>
            <person name="Ivanova N."/>
            <person name="Mavromatis K."/>
            <person name="Mikhailova N."/>
            <person name="Ovchinnikova G."/>
            <person name="Pati A."/>
            <person name="Chen A."/>
            <person name="Palaniappan K."/>
            <person name="Djao O.D."/>
            <person name="Land M."/>
            <person name="Hauser L."/>
            <person name="Chang Y.J."/>
            <person name="Jeffries C.D."/>
            <person name="Brettin T."/>
            <person name="Han C."/>
            <person name="Detter J.C."/>
            <person name="Rohde M."/>
            <person name="Goker M."/>
            <person name="Woyke T."/>
            <person name="Bristow J."/>
            <person name="Eisen J.A."/>
            <person name="Markowitz V."/>
            <person name="Hugenholtz P."/>
            <person name="Klenk H.P."/>
            <person name="Kyrpides N.C."/>
        </authorList>
    </citation>
    <scope>NUCLEOTIDE SEQUENCE [LARGE SCALE GENOMIC DNA]</scope>
    <source>
        <strain evidence="3">ATCC 19995 / DSM 43183 / JCM 3096 / KCTC 9072 / NBRC 15933 / NCIMB 10081 / Henssen B9</strain>
    </source>
</reference>